<evidence type="ECO:0000313" key="2">
    <source>
        <dbReference type="EMBL" id="PIO67968.1"/>
    </source>
</evidence>
<dbReference type="GO" id="GO:0046856">
    <property type="term" value="P:phosphatidylinositol dephosphorylation"/>
    <property type="evidence" value="ECO:0007669"/>
    <property type="project" value="TreeGrafter"/>
</dbReference>
<dbReference type="EMBL" id="KZ347319">
    <property type="protein sequence ID" value="PIO67968.1"/>
    <property type="molecule type" value="Genomic_DNA"/>
</dbReference>
<sequence length="239" mass="26997">MRQAQRLGLFGPLCEPPEALVTLLQNMWADNGDVISTQYAGTAALKGDVTRSGERRLAGIMRDGYNSASRNKLYIAVYDDDFEKLEDVRIVPLEDVTSIEIGRSSRSARIYLRLASLEDSWMWRAGRTRLFNNVAIRLRSIEEAAEYTESIAEQISVTINLCMGKDVPVQRLERLSLPRSGNTAKKALASVAAAFKMRVRRPQTPATVPASRSYGWVYTYWRYRKMGDIATQSVKHDRT</sequence>
<name>A0A2G9UCJ3_TELCI</name>
<organism evidence="2 3">
    <name type="scientific">Teladorsagia circumcincta</name>
    <name type="common">Brown stomach worm</name>
    <name type="synonym">Ostertagia circumcincta</name>
    <dbReference type="NCBI Taxonomy" id="45464"/>
    <lineage>
        <taxon>Eukaryota</taxon>
        <taxon>Metazoa</taxon>
        <taxon>Ecdysozoa</taxon>
        <taxon>Nematoda</taxon>
        <taxon>Chromadorea</taxon>
        <taxon>Rhabditida</taxon>
        <taxon>Rhabditina</taxon>
        <taxon>Rhabditomorpha</taxon>
        <taxon>Strongyloidea</taxon>
        <taxon>Trichostrongylidae</taxon>
        <taxon>Teladorsagia</taxon>
    </lineage>
</organism>
<keyword evidence="3" id="KW-1185">Reference proteome</keyword>
<dbReference type="GO" id="GO:2001135">
    <property type="term" value="P:regulation of endocytic recycling"/>
    <property type="evidence" value="ECO:0007669"/>
    <property type="project" value="TreeGrafter"/>
</dbReference>
<dbReference type="GO" id="GO:0005769">
    <property type="term" value="C:early endosome"/>
    <property type="evidence" value="ECO:0007669"/>
    <property type="project" value="TreeGrafter"/>
</dbReference>
<evidence type="ECO:0000259" key="1">
    <source>
        <dbReference type="PROSITE" id="PS50275"/>
    </source>
</evidence>
<dbReference type="GO" id="GO:0045334">
    <property type="term" value="C:clathrin-coated endocytic vesicle"/>
    <property type="evidence" value="ECO:0007669"/>
    <property type="project" value="TreeGrafter"/>
</dbReference>
<dbReference type="GO" id="GO:0043812">
    <property type="term" value="F:phosphatidylinositol-4-phosphate phosphatase activity"/>
    <property type="evidence" value="ECO:0007669"/>
    <property type="project" value="TreeGrafter"/>
</dbReference>
<evidence type="ECO:0000313" key="3">
    <source>
        <dbReference type="Proteomes" id="UP000230423"/>
    </source>
</evidence>
<dbReference type="PANTHER" id="PTHR45662">
    <property type="entry name" value="PHOSPHATIDYLINOSITIDE PHOSPHATASE SAC1"/>
    <property type="match status" value="1"/>
</dbReference>
<feature type="domain" description="SAC" evidence="1">
    <location>
        <begin position="1"/>
        <end position="41"/>
    </location>
</feature>
<proteinExistence type="predicted"/>
<accession>A0A2G9UCJ3</accession>
<dbReference type="AlphaFoldDB" id="A0A2G9UCJ3"/>
<protein>
    <recommendedName>
        <fullName evidence="1">SAC domain-containing protein</fullName>
    </recommendedName>
</protein>
<dbReference type="PROSITE" id="PS50275">
    <property type="entry name" value="SAC"/>
    <property type="match status" value="1"/>
</dbReference>
<dbReference type="Proteomes" id="UP000230423">
    <property type="component" value="Unassembled WGS sequence"/>
</dbReference>
<dbReference type="OrthoDB" id="5827134at2759"/>
<reference evidence="2 3" key="1">
    <citation type="submission" date="2015-09" db="EMBL/GenBank/DDBJ databases">
        <title>Draft genome of the parasitic nematode Teladorsagia circumcincta isolate WARC Sus (inbred).</title>
        <authorList>
            <person name="Mitreva M."/>
        </authorList>
    </citation>
    <scope>NUCLEOTIDE SEQUENCE [LARGE SCALE GENOMIC DNA]</scope>
    <source>
        <strain evidence="2 3">S</strain>
    </source>
</reference>
<gene>
    <name evidence="2" type="ORF">TELCIR_10263</name>
</gene>
<dbReference type="InterPro" id="IPR002013">
    <property type="entry name" value="SAC_dom"/>
</dbReference>
<dbReference type="PANTHER" id="PTHR45662:SF8">
    <property type="entry name" value="PHOSPHATIDYLINOSITIDE PHOSPHATASE SAC2"/>
    <property type="match status" value="1"/>
</dbReference>